<feature type="compositionally biased region" description="Basic and acidic residues" evidence="1">
    <location>
        <begin position="51"/>
        <end position="60"/>
    </location>
</feature>
<dbReference type="EMBL" id="AK229804">
    <property type="protein sequence ID" value="BAF01635.1"/>
    <property type="molecule type" value="mRNA"/>
</dbReference>
<protein>
    <submittedName>
        <fullName evidence="2">Uncharacterized protein</fullName>
    </submittedName>
</protein>
<sequence>MIFPSNLPGCFHSASNAGTPKPTRASHALTSKPSDPFFSAANKTADDNNEYEPHLLKKEATGLPSPLKSRLSQSFTTPLEPKSNKSPKLPLHRRNQGTLPLIPLSSSSW</sequence>
<reference evidence="2" key="1">
    <citation type="submission" date="2006-07" db="EMBL/GenBank/DDBJ databases">
        <title>Large-scale analysis of RIKEN Arabidopsis full-length (RAFL) cDNAs.</title>
        <authorList>
            <person name="Totoki Y."/>
            <person name="Seki M."/>
            <person name="Ishida J."/>
            <person name="Nakajima M."/>
            <person name="Enju A."/>
            <person name="Morosawa T."/>
            <person name="Kamiya A."/>
            <person name="Narusaka M."/>
            <person name="Shin-i T."/>
            <person name="Nakagawa M."/>
            <person name="Sakamoto N."/>
            <person name="Oishi K."/>
            <person name="Kohara Y."/>
            <person name="Kobayashi M."/>
            <person name="Toyoda A."/>
            <person name="Sakaki Y."/>
            <person name="Sakurai T."/>
            <person name="Iida K."/>
            <person name="Akiyama K."/>
            <person name="Satou M."/>
            <person name="Toyoda T."/>
            <person name="Konagaya A."/>
            <person name="Carninci P."/>
            <person name="Kawai J."/>
            <person name="Hayashizaki Y."/>
            <person name="Shinozaki K."/>
        </authorList>
    </citation>
    <scope>NUCLEOTIDE SEQUENCE</scope>
</reference>
<dbReference type="AlphaFoldDB" id="Q0WML5"/>
<evidence type="ECO:0000256" key="1">
    <source>
        <dbReference type="SAM" id="MobiDB-lite"/>
    </source>
</evidence>
<name>Q0WML5_ARATH</name>
<evidence type="ECO:0000313" key="2">
    <source>
        <dbReference type="EMBL" id="BAF01635.1"/>
    </source>
</evidence>
<proteinExistence type="evidence at transcript level"/>
<accession>Q0WML5</accession>
<organism evidence="2">
    <name type="scientific">Arabidopsis thaliana</name>
    <name type="common">Mouse-ear cress</name>
    <dbReference type="NCBI Taxonomy" id="3702"/>
    <lineage>
        <taxon>Eukaryota</taxon>
        <taxon>Viridiplantae</taxon>
        <taxon>Streptophyta</taxon>
        <taxon>Embryophyta</taxon>
        <taxon>Tracheophyta</taxon>
        <taxon>Spermatophyta</taxon>
        <taxon>Magnoliopsida</taxon>
        <taxon>eudicotyledons</taxon>
        <taxon>Gunneridae</taxon>
        <taxon>Pentapetalae</taxon>
        <taxon>rosids</taxon>
        <taxon>malvids</taxon>
        <taxon>Brassicales</taxon>
        <taxon>Brassicaceae</taxon>
        <taxon>Camelineae</taxon>
        <taxon>Arabidopsis</taxon>
    </lineage>
</organism>
<feature type="region of interest" description="Disordered" evidence="1">
    <location>
        <begin position="1"/>
        <end position="109"/>
    </location>
</feature>